<sequence>MFRYAAELVPFHDYDFEDSIRDLADIGFKEVNLWSSAAPLAHHVNPGDDPGTIRGLLDKYGLTPCGLTVYGKTQDEILERIDFAADLGIDTLIFDCEANYSDFVSTFLPPIVEAGARSGVRIAVENHLTVPFARDFESGANEDKRWAEGVDTLAQIKRLVRDIDHPYLGVCIAPPHLWVMQETISEAITFLAERKRLFYYYIWDIDRAYRHGKDGLNFGPADQQLPRLDGTLDHYVMLNTLRRVGYQGAASLKCHGTGGWSFEKISKHLRASDAYIKECMKGDRVP</sequence>
<dbReference type="InterPro" id="IPR013022">
    <property type="entry name" value="Xyl_isomerase-like_TIM-brl"/>
</dbReference>
<organism evidence="3 4">
    <name type="scientific">Arthrobacter gyeryongensis</name>
    <dbReference type="NCBI Taxonomy" id="1650592"/>
    <lineage>
        <taxon>Bacteria</taxon>
        <taxon>Bacillati</taxon>
        <taxon>Actinomycetota</taxon>
        <taxon>Actinomycetes</taxon>
        <taxon>Micrococcales</taxon>
        <taxon>Micrococcaceae</taxon>
        <taxon>Arthrobacter</taxon>
    </lineage>
</organism>
<dbReference type="Gene3D" id="3.20.20.150">
    <property type="entry name" value="Divalent-metal-dependent TIM barrel enzymes"/>
    <property type="match status" value="1"/>
</dbReference>
<feature type="domain" description="Xylose isomerase-like TIM barrel" evidence="2">
    <location>
        <begin position="21"/>
        <end position="256"/>
    </location>
</feature>
<dbReference type="InterPro" id="IPR036237">
    <property type="entry name" value="Xyl_isomerase-like_sf"/>
</dbReference>
<dbReference type="PANTHER" id="PTHR12110">
    <property type="entry name" value="HYDROXYPYRUVATE ISOMERASE"/>
    <property type="match status" value="1"/>
</dbReference>
<evidence type="ECO:0000313" key="3">
    <source>
        <dbReference type="EMBL" id="GAA4655758.1"/>
    </source>
</evidence>
<evidence type="ECO:0000256" key="1">
    <source>
        <dbReference type="ARBA" id="ARBA00023277"/>
    </source>
</evidence>
<proteinExistence type="predicted"/>
<dbReference type="SUPFAM" id="SSF51658">
    <property type="entry name" value="Xylose isomerase-like"/>
    <property type="match status" value="1"/>
</dbReference>
<dbReference type="EMBL" id="BAABKK010000052">
    <property type="protein sequence ID" value="GAA4655758.1"/>
    <property type="molecule type" value="Genomic_DNA"/>
</dbReference>
<dbReference type="InterPro" id="IPR050312">
    <property type="entry name" value="IolE/XylAMocC-like"/>
</dbReference>
<keyword evidence="1" id="KW-0119">Carbohydrate metabolism</keyword>
<dbReference type="RefSeq" id="WP_345453905.1">
    <property type="nucleotide sequence ID" value="NZ_BAABKK010000052.1"/>
</dbReference>
<protein>
    <recommendedName>
        <fullName evidence="2">Xylose isomerase-like TIM barrel domain-containing protein</fullName>
    </recommendedName>
</protein>
<keyword evidence="4" id="KW-1185">Reference proteome</keyword>
<evidence type="ECO:0000259" key="2">
    <source>
        <dbReference type="Pfam" id="PF01261"/>
    </source>
</evidence>
<accession>A0ABP8VBC1</accession>
<dbReference type="Pfam" id="PF01261">
    <property type="entry name" value="AP_endonuc_2"/>
    <property type="match status" value="1"/>
</dbReference>
<gene>
    <name evidence="3" type="ORF">GCM10023346_48800</name>
</gene>
<name>A0ABP8VBC1_9MICC</name>
<comment type="caution">
    <text evidence="3">The sequence shown here is derived from an EMBL/GenBank/DDBJ whole genome shotgun (WGS) entry which is preliminary data.</text>
</comment>
<reference evidence="4" key="1">
    <citation type="journal article" date="2019" name="Int. J. Syst. Evol. Microbiol.">
        <title>The Global Catalogue of Microorganisms (GCM) 10K type strain sequencing project: providing services to taxonomists for standard genome sequencing and annotation.</title>
        <authorList>
            <consortium name="The Broad Institute Genomics Platform"/>
            <consortium name="The Broad Institute Genome Sequencing Center for Infectious Disease"/>
            <person name="Wu L."/>
            <person name="Ma J."/>
        </authorList>
    </citation>
    <scope>NUCLEOTIDE SEQUENCE [LARGE SCALE GENOMIC DNA]</scope>
    <source>
        <strain evidence="4">JCM 18514</strain>
    </source>
</reference>
<dbReference type="Proteomes" id="UP001500200">
    <property type="component" value="Unassembled WGS sequence"/>
</dbReference>
<evidence type="ECO:0000313" key="4">
    <source>
        <dbReference type="Proteomes" id="UP001500200"/>
    </source>
</evidence>